<accession>A0A016RW36</accession>
<keyword evidence="2" id="KW-1185">Reference proteome</keyword>
<sequence>MQVLDWETMIVKADGRRKHLRSGDDIALIASNISQAERTLDDFAAAPGAKDPVRAAHQLSLSPLPIHF</sequence>
<dbReference type="EMBL" id="JARK01001700">
    <property type="protein sequence ID" value="EYB82199.1"/>
    <property type="molecule type" value="Genomic_DNA"/>
</dbReference>
<protein>
    <submittedName>
        <fullName evidence="1">Uncharacterized protein</fullName>
    </submittedName>
</protein>
<dbReference type="Proteomes" id="UP000024635">
    <property type="component" value="Unassembled WGS sequence"/>
</dbReference>
<proteinExistence type="predicted"/>
<evidence type="ECO:0000313" key="1">
    <source>
        <dbReference type="EMBL" id="EYB82199.1"/>
    </source>
</evidence>
<reference evidence="2" key="1">
    <citation type="journal article" date="2015" name="Nat. Genet.">
        <title>The genome and transcriptome of the zoonotic hookworm Ancylostoma ceylanicum identify infection-specific gene families.</title>
        <authorList>
            <person name="Schwarz E.M."/>
            <person name="Hu Y."/>
            <person name="Antoshechkin I."/>
            <person name="Miller M.M."/>
            <person name="Sternberg P.W."/>
            <person name="Aroian R.V."/>
        </authorList>
    </citation>
    <scope>NUCLEOTIDE SEQUENCE</scope>
    <source>
        <strain evidence="2">HY135</strain>
    </source>
</reference>
<gene>
    <name evidence="1" type="primary">Acey_s0364.g3546</name>
    <name evidence="1" type="ORF">Y032_0364g3546</name>
</gene>
<dbReference type="AlphaFoldDB" id="A0A016RW36"/>
<organism evidence="1 2">
    <name type="scientific">Ancylostoma ceylanicum</name>
    <dbReference type="NCBI Taxonomy" id="53326"/>
    <lineage>
        <taxon>Eukaryota</taxon>
        <taxon>Metazoa</taxon>
        <taxon>Ecdysozoa</taxon>
        <taxon>Nematoda</taxon>
        <taxon>Chromadorea</taxon>
        <taxon>Rhabditida</taxon>
        <taxon>Rhabditina</taxon>
        <taxon>Rhabditomorpha</taxon>
        <taxon>Strongyloidea</taxon>
        <taxon>Ancylostomatidae</taxon>
        <taxon>Ancylostomatinae</taxon>
        <taxon>Ancylostoma</taxon>
    </lineage>
</organism>
<evidence type="ECO:0000313" key="2">
    <source>
        <dbReference type="Proteomes" id="UP000024635"/>
    </source>
</evidence>
<name>A0A016RW36_9BILA</name>
<comment type="caution">
    <text evidence="1">The sequence shown here is derived from an EMBL/GenBank/DDBJ whole genome shotgun (WGS) entry which is preliminary data.</text>
</comment>